<reference evidence="9" key="1">
    <citation type="submission" date="2022-06" db="EMBL/GenBank/DDBJ databases">
        <title>WGS of actinobacteria.</title>
        <authorList>
            <person name="Thawai C."/>
        </authorList>
    </citation>
    <scope>NUCLEOTIDE SEQUENCE</scope>
    <source>
        <strain evidence="9">DSM 42010</strain>
    </source>
</reference>
<dbReference type="InterPro" id="IPR001736">
    <property type="entry name" value="PLipase_D/transphosphatidylase"/>
</dbReference>
<dbReference type="InterPro" id="IPR003593">
    <property type="entry name" value="AAA+_ATPase"/>
</dbReference>
<dbReference type="CDD" id="cd17934">
    <property type="entry name" value="DEXXQc_Upf1-like"/>
    <property type="match status" value="1"/>
</dbReference>
<dbReference type="Pfam" id="PF13086">
    <property type="entry name" value="AAA_11"/>
    <property type="match status" value="1"/>
</dbReference>
<proteinExistence type="inferred from homology"/>
<dbReference type="GO" id="GO:0005524">
    <property type="term" value="F:ATP binding"/>
    <property type="evidence" value="ECO:0007669"/>
    <property type="project" value="UniProtKB-KW"/>
</dbReference>
<evidence type="ECO:0000256" key="3">
    <source>
        <dbReference type="ARBA" id="ARBA00022801"/>
    </source>
</evidence>
<gene>
    <name evidence="9" type="ORF">NQU54_22030</name>
</gene>
<keyword evidence="4" id="KW-0347">Helicase</keyword>
<dbReference type="InterPro" id="IPR027417">
    <property type="entry name" value="P-loop_NTPase"/>
</dbReference>
<keyword evidence="10" id="KW-1185">Reference proteome</keyword>
<keyword evidence="2" id="KW-0547">Nucleotide-binding</keyword>
<dbReference type="Gene3D" id="3.30.870.10">
    <property type="entry name" value="Endonuclease Chain A"/>
    <property type="match status" value="1"/>
</dbReference>
<evidence type="ECO:0000256" key="7">
    <source>
        <dbReference type="SAM" id="MobiDB-lite"/>
    </source>
</evidence>
<keyword evidence="3" id="KW-0378">Hydrolase</keyword>
<evidence type="ECO:0000313" key="9">
    <source>
        <dbReference type="EMBL" id="MCQ8831678.1"/>
    </source>
</evidence>
<dbReference type="InterPro" id="IPR025202">
    <property type="entry name" value="PLD-like_dom"/>
</dbReference>
<dbReference type="Pfam" id="PF13087">
    <property type="entry name" value="AAA_12"/>
    <property type="match status" value="1"/>
</dbReference>
<evidence type="ECO:0000313" key="10">
    <source>
        <dbReference type="Proteomes" id="UP001142400"/>
    </source>
</evidence>
<dbReference type="Proteomes" id="UP001142400">
    <property type="component" value="Unassembled WGS sequence"/>
</dbReference>
<dbReference type="PANTHER" id="PTHR43788">
    <property type="entry name" value="DNA2/NAM7 HELICASE FAMILY MEMBER"/>
    <property type="match status" value="1"/>
</dbReference>
<name>A0A9X2LXK1_STRMQ</name>
<accession>A0A9X2LXK1</accession>
<evidence type="ECO:0000256" key="5">
    <source>
        <dbReference type="ARBA" id="ARBA00022840"/>
    </source>
</evidence>
<comment type="caution">
    <text evidence="9">The sequence shown here is derived from an EMBL/GenBank/DDBJ whole genome shotgun (WGS) entry which is preliminary data.</text>
</comment>
<dbReference type="RefSeq" id="WP_257632561.1">
    <property type="nucleotide sequence ID" value="NZ_JANIIC010000026.1"/>
</dbReference>
<dbReference type="EMBL" id="JANIIC010000026">
    <property type="protein sequence ID" value="MCQ8831678.1"/>
    <property type="molecule type" value="Genomic_DNA"/>
</dbReference>
<protein>
    <submittedName>
        <fullName evidence="9">AAA domain-containing protein</fullName>
    </submittedName>
</protein>
<dbReference type="SUPFAM" id="SSF56024">
    <property type="entry name" value="Phospholipase D/nuclease"/>
    <property type="match status" value="1"/>
</dbReference>
<dbReference type="InterPro" id="IPR041677">
    <property type="entry name" value="DNA2/NAM7_AAA_11"/>
</dbReference>
<sequence>MGWQEEVVSALDAWVAHEGVPAREPRWRPLGRAAKSGKPGEYVVDVRGTDTTTDQLQGDSLRLAGPDESGVDAGHSVLDVFKDGTALRVRVAEFADPADPHLWMKPQPAGFLVKALREGLAALTDAPLAHLMARGEAGAGRLAATGLPPGVLLPAQDLAYRACTGEGLWLVWGPPGTGKTTVLKRAIVDLMARGKRILLVSATNVAVDNALWGVMKERRHADGHIVRVGPPHLREVAEDASVCLTLMVRERLADVDERRRAVAAQLVEARARARELEELERSLANFDAIGYAADRTRLDDPTRTSSALTRACHQADREAEEAGKRVEGLEEEYKAAAAAVRATEQAQAEWKTYDEVQADLAELRVAVTAVEAKALLAENERDAADSALMDLERLTGMAKRRAKRDREKARLRLETARTETEKAQTKAAEARSVLTRTEQEYTARLEAHRAKISFSKAEITLRQTTLRTVETDLEDAWRVERAAAARLSPLAEQLGLSKAAEARVMEADRLGHPRRHAAAATLKPQVTADKENRPALERRHRELQEEYDKLARDAQGEIIRGAKVVATTLARFRTVKAVFDGDYDVVLVDEAGAATLPEVLLAVGKAKTTAVLLGDFMQLGPVLPKLDSSKRPDVAKWILREVFEHFGIESPTAAVNHHGCVVLDVQHRFGLDVMDLANTLAYDGVLKPGPDVVRRAERREPGDPEIVIIDTDGLQSLAQAHRTGRRKGWWPAGSLLARALIDLHREDSESAGVVTPYSVQAEATLEALRDTESMGGQLAEVGTAHRFQGREFPVVIFDTVEDDYGDGLWMAHASRASEATAWARDGVRLCNVAVTRVQTRLYVIGSRSRILASGEETALGKLGALIRAGRTRSIPATRLIAPAARPVTGLGEFGSRLADVLSRHVEVSEVDDEISFYETFAARLAEANTSLWIWSPWTAKRLIGLLPVLEEAVRRGVRVTIFVRDPYDTGQKKQTALVQRLRDVVQTVVRVNVMHQKIVVIDEYTTLLGSLNSLSQSHSREVMLTIKGHHFARKILAHEHAEDFARPPRCGACKGDEVDLRRRVNGSWYWRCFNRTCPGRRGNRAWRRPCGSGRGAGAELDLGPHGLADQAPGLEAPSLREGLDDDQTSSVLFQASGGVAEAGWGSRSPWQSATSMRKVAGPASGLVRRRASKKSRPGTCPCFSTGRPLARFPLRGSFSSGRRPEPAVHPFGAAGSPVTTA</sequence>
<dbReference type="InterPro" id="IPR041679">
    <property type="entry name" value="DNA2/NAM7-like_C"/>
</dbReference>
<feature type="domain" description="PLD phosphodiesterase" evidence="8">
    <location>
        <begin position="990"/>
        <end position="1017"/>
    </location>
</feature>
<dbReference type="SUPFAM" id="SSF52540">
    <property type="entry name" value="P-loop containing nucleoside triphosphate hydrolases"/>
    <property type="match status" value="1"/>
</dbReference>
<comment type="similarity">
    <text evidence="1">Belongs to the DNA2/NAM7 helicase family.</text>
</comment>
<evidence type="ECO:0000256" key="2">
    <source>
        <dbReference type="ARBA" id="ARBA00022741"/>
    </source>
</evidence>
<keyword evidence="6" id="KW-0175">Coiled coil</keyword>
<dbReference type="SMART" id="SM00382">
    <property type="entry name" value="AAA"/>
    <property type="match status" value="1"/>
</dbReference>
<dbReference type="GO" id="GO:0016787">
    <property type="term" value="F:hydrolase activity"/>
    <property type="evidence" value="ECO:0007669"/>
    <property type="project" value="UniProtKB-KW"/>
</dbReference>
<feature type="region of interest" description="Disordered" evidence="7">
    <location>
        <begin position="1197"/>
        <end position="1221"/>
    </location>
</feature>
<dbReference type="InterPro" id="IPR050534">
    <property type="entry name" value="Coronavir_polyprotein_1ab"/>
</dbReference>
<dbReference type="PROSITE" id="PS50035">
    <property type="entry name" value="PLD"/>
    <property type="match status" value="1"/>
</dbReference>
<evidence type="ECO:0000256" key="6">
    <source>
        <dbReference type="SAM" id="Coils"/>
    </source>
</evidence>
<feature type="compositionally biased region" description="Basic residues" evidence="7">
    <location>
        <begin position="1167"/>
        <end position="1176"/>
    </location>
</feature>
<keyword evidence="5" id="KW-0067">ATP-binding</keyword>
<feature type="region of interest" description="Disordered" evidence="7">
    <location>
        <begin position="1095"/>
        <end position="1115"/>
    </location>
</feature>
<dbReference type="GO" id="GO:0006793">
    <property type="term" value="P:phosphorus metabolic process"/>
    <property type="evidence" value="ECO:0007669"/>
    <property type="project" value="UniProtKB-ARBA"/>
</dbReference>
<feature type="region of interest" description="Disordered" evidence="7">
    <location>
        <begin position="1143"/>
        <end position="1182"/>
    </location>
</feature>
<dbReference type="Pfam" id="PF13091">
    <property type="entry name" value="PLDc_2"/>
    <property type="match status" value="1"/>
</dbReference>
<evidence type="ECO:0000256" key="1">
    <source>
        <dbReference type="ARBA" id="ARBA00007913"/>
    </source>
</evidence>
<dbReference type="AlphaFoldDB" id="A0A9X2LXK1"/>
<dbReference type="Gene3D" id="3.40.50.300">
    <property type="entry name" value="P-loop containing nucleotide triphosphate hydrolases"/>
    <property type="match status" value="3"/>
</dbReference>
<evidence type="ECO:0000259" key="8">
    <source>
        <dbReference type="PROSITE" id="PS50035"/>
    </source>
</evidence>
<dbReference type="GO" id="GO:0043139">
    <property type="term" value="F:5'-3' DNA helicase activity"/>
    <property type="evidence" value="ECO:0007669"/>
    <property type="project" value="TreeGrafter"/>
</dbReference>
<dbReference type="PANTHER" id="PTHR43788:SF8">
    <property type="entry name" value="DNA-BINDING PROTEIN SMUBP-2"/>
    <property type="match status" value="1"/>
</dbReference>
<organism evidence="9 10">
    <name type="scientific">Streptomyces malaysiensis subsp. samsunensis</name>
    <dbReference type="NCBI Taxonomy" id="459658"/>
    <lineage>
        <taxon>Bacteria</taxon>
        <taxon>Bacillati</taxon>
        <taxon>Actinomycetota</taxon>
        <taxon>Actinomycetes</taxon>
        <taxon>Kitasatosporales</taxon>
        <taxon>Streptomycetaceae</taxon>
        <taxon>Streptomyces</taxon>
        <taxon>Streptomyces violaceusniger group</taxon>
    </lineage>
</organism>
<feature type="coiled-coil region" evidence="6">
    <location>
        <begin position="312"/>
        <end position="440"/>
    </location>
</feature>
<feature type="coiled-coil region" evidence="6">
    <location>
        <begin position="526"/>
        <end position="553"/>
    </location>
</feature>
<evidence type="ECO:0000256" key="4">
    <source>
        <dbReference type="ARBA" id="ARBA00022806"/>
    </source>
</evidence>